<name>A0AAE0TMK3_9BIVA</name>
<dbReference type="Gene3D" id="3.30.160.60">
    <property type="entry name" value="Classic Zinc Finger"/>
    <property type="match status" value="1"/>
</dbReference>
<protein>
    <submittedName>
        <fullName evidence="8">Uncharacterized protein</fullName>
    </submittedName>
</protein>
<evidence type="ECO:0000259" key="6">
    <source>
        <dbReference type="PROSITE" id="PS50089"/>
    </source>
</evidence>
<dbReference type="InterPro" id="IPR027370">
    <property type="entry name" value="Znf-RING_euk"/>
</dbReference>
<gene>
    <name evidence="8" type="ORF">CHS0354_031974</name>
</gene>
<dbReference type="PROSITE" id="PS00518">
    <property type="entry name" value="ZF_RING_1"/>
    <property type="match status" value="1"/>
</dbReference>
<dbReference type="PANTHER" id="PTHR25462">
    <property type="entry name" value="BONUS, ISOFORM C-RELATED"/>
    <property type="match status" value="1"/>
</dbReference>
<dbReference type="Proteomes" id="UP001195483">
    <property type="component" value="Unassembled WGS sequence"/>
</dbReference>
<keyword evidence="9" id="KW-1185">Reference proteome</keyword>
<dbReference type="InterPro" id="IPR047153">
    <property type="entry name" value="TRIM45/56/19-like"/>
</dbReference>
<keyword evidence="2" id="KW-0479">Metal-binding</keyword>
<dbReference type="PROSITE" id="PS50089">
    <property type="entry name" value="ZF_RING_2"/>
    <property type="match status" value="1"/>
</dbReference>
<dbReference type="SUPFAM" id="SSF57850">
    <property type="entry name" value="RING/U-box"/>
    <property type="match status" value="1"/>
</dbReference>
<dbReference type="AlphaFoldDB" id="A0AAE0TMK3"/>
<evidence type="ECO:0000256" key="2">
    <source>
        <dbReference type="ARBA" id="ARBA00022723"/>
    </source>
</evidence>
<comment type="caution">
    <text evidence="8">The sequence shown here is derived from an EMBL/GenBank/DDBJ whole genome shotgun (WGS) entry which is preliminary data.</text>
</comment>
<evidence type="ECO:0000256" key="4">
    <source>
        <dbReference type="ARBA" id="ARBA00022833"/>
    </source>
</evidence>
<organism evidence="8 9">
    <name type="scientific">Potamilus streckersoni</name>
    <dbReference type="NCBI Taxonomy" id="2493646"/>
    <lineage>
        <taxon>Eukaryota</taxon>
        <taxon>Metazoa</taxon>
        <taxon>Spiralia</taxon>
        <taxon>Lophotrochozoa</taxon>
        <taxon>Mollusca</taxon>
        <taxon>Bivalvia</taxon>
        <taxon>Autobranchia</taxon>
        <taxon>Heteroconchia</taxon>
        <taxon>Palaeoheterodonta</taxon>
        <taxon>Unionida</taxon>
        <taxon>Unionoidea</taxon>
        <taxon>Unionidae</taxon>
        <taxon>Ambleminae</taxon>
        <taxon>Lampsilini</taxon>
        <taxon>Potamilus</taxon>
    </lineage>
</organism>
<reference evidence="8" key="3">
    <citation type="submission" date="2023-05" db="EMBL/GenBank/DDBJ databases">
        <authorList>
            <person name="Smith C.H."/>
        </authorList>
    </citation>
    <scope>NUCLEOTIDE SEQUENCE</scope>
    <source>
        <strain evidence="8">CHS0354</strain>
        <tissue evidence="8">Mantle</tissue>
    </source>
</reference>
<sequence>MENVRENSISSDATASIEKCSDFIEFEVSEDLNCPLCLKVFRSPRRLPCSHSFCQDCLQSYIIGTASKSGSRKEFSCSVCRIVISTEDSSVEKWVYVFPLNILVLSLLMKARVKTDLACDVCRADNVTSPVEDVCVVCEEGLCKKCSKAHRNQKILKTHPILKFEDLACKQNIILQNSSLFKCAEHHHSHLELYCKIHELPLCGNCFSNNHRSCSDVVQINSEIPDLSETFKQIKDVSSRLQKLTDINETNLNNIESRVKDLTSEIRTIKVAIINALDDLEKRVKIDGERIYEKERKIVEQIREECNVRITAIRNSNVVLECVSQNATQSQNLLMSRKVKSQLDLFKKQMEVRYKNSDSLDLQLEINPNLTSITHTPRSEIGKLLIKRNDGMKDITDGFKPLKECKAEVAYVKEIKGLDSTCPWYSGVTYLSDKQVMLADCINNRCCLLDSSLNFVTSFHFNDFPFNICVAGDSEIAVYLPCQKKIQFLSVGKGTITDTRTITTKRRCYGLAAVSQDEIIVSGPCDDDKKYYWSIVNLDGKEKYNRKFRGAGSKQTYVTLNAFKTRLFISVLKDDSLHCFGLDGTRHFTYKHRNLLEPQGVAVDRDDNVYLVGSGSRNIFQLSSEGSLIQIIAKEMDKSSLGICFDSNGEMFLLTHFKDSTVSMYGLKDKSG</sequence>
<reference evidence="8" key="1">
    <citation type="journal article" date="2021" name="Genome Biol. Evol.">
        <title>A High-Quality Reference Genome for a Parasitic Bivalve with Doubly Uniparental Inheritance (Bivalvia: Unionida).</title>
        <authorList>
            <person name="Smith C.H."/>
        </authorList>
    </citation>
    <scope>NUCLEOTIDE SEQUENCE</scope>
    <source>
        <strain evidence="8">CHS0354</strain>
    </source>
</reference>
<evidence type="ECO:0000313" key="8">
    <source>
        <dbReference type="EMBL" id="KAK3612379.1"/>
    </source>
</evidence>
<dbReference type="SMART" id="SM00184">
    <property type="entry name" value="RING"/>
    <property type="match status" value="1"/>
</dbReference>
<evidence type="ECO:0000313" key="9">
    <source>
        <dbReference type="Proteomes" id="UP001195483"/>
    </source>
</evidence>
<dbReference type="SUPFAM" id="SSF57845">
    <property type="entry name" value="B-box zinc-binding domain"/>
    <property type="match status" value="1"/>
</dbReference>
<feature type="domain" description="B box-type" evidence="7">
    <location>
        <begin position="114"/>
        <end position="164"/>
    </location>
</feature>
<accession>A0AAE0TMK3</accession>
<keyword evidence="1" id="KW-0597">Phosphoprotein</keyword>
<evidence type="ECO:0000256" key="5">
    <source>
        <dbReference type="PROSITE-ProRule" id="PRU00024"/>
    </source>
</evidence>
<dbReference type="InterPro" id="IPR011042">
    <property type="entry name" value="6-blade_b-propeller_TolB-like"/>
</dbReference>
<dbReference type="InterPro" id="IPR017907">
    <property type="entry name" value="Znf_RING_CS"/>
</dbReference>
<keyword evidence="3 5" id="KW-0863">Zinc-finger</keyword>
<evidence type="ECO:0000256" key="1">
    <source>
        <dbReference type="ARBA" id="ARBA00022553"/>
    </source>
</evidence>
<dbReference type="Pfam" id="PF13445">
    <property type="entry name" value="zf-RING_UBOX"/>
    <property type="match status" value="1"/>
</dbReference>
<dbReference type="Gene3D" id="3.30.40.10">
    <property type="entry name" value="Zinc/RING finger domain, C3HC4 (zinc finger)"/>
    <property type="match status" value="1"/>
</dbReference>
<dbReference type="InterPro" id="IPR001841">
    <property type="entry name" value="Znf_RING"/>
</dbReference>
<reference evidence="8" key="2">
    <citation type="journal article" date="2021" name="Genome Biol. Evol.">
        <title>Developing a high-quality reference genome for a parasitic bivalve with doubly uniparental inheritance (Bivalvia: Unionida).</title>
        <authorList>
            <person name="Smith C.H."/>
        </authorList>
    </citation>
    <scope>NUCLEOTIDE SEQUENCE</scope>
    <source>
        <strain evidence="8">CHS0354</strain>
        <tissue evidence="8">Mantle</tissue>
    </source>
</reference>
<dbReference type="InterPro" id="IPR000315">
    <property type="entry name" value="Znf_B-box"/>
</dbReference>
<dbReference type="Gene3D" id="2.120.10.30">
    <property type="entry name" value="TolB, C-terminal domain"/>
    <property type="match status" value="1"/>
</dbReference>
<proteinExistence type="predicted"/>
<dbReference type="InterPro" id="IPR013083">
    <property type="entry name" value="Znf_RING/FYVE/PHD"/>
</dbReference>
<dbReference type="PROSITE" id="PS50119">
    <property type="entry name" value="ZF_BBOX"/>
    <property type="match status" value="2"/>
</dbReference>
<keyword evidence="4" id="KW-0862">Zinc</keyword>
<feature type="domain" description="B box-type" evidence="7">
    <location>
        <begin position="178"/>
        <end position="212"/>
    </location>
</feature>
<dbReference type="SUPFAM" id="SSF63829">
    <property type="entry name" value="Calcium-dependent phosphotriesterase"/>
    <property type="match status" value="1"/>
</dbReference>
<evidence type="ECO:0000256" key="3">
    <source>
        <dbReference type="ARBA" id="ARBA00022771"/>
    </source>
</evidence>
<dbReference type="EMBL" id="JAEAOA010001901">
    <property type="protein sequence ID" value="KAK3612379.1"/>
    <property type="molecule type" value="Genomic_DNA"/>
</dbReference>
<evidence type="ECO:0000259" key="7">
    <source>
        <dbReference type="PROSITE" id="PS50119"/>
    </source>
</evidence>
<dbReference type="GO" id="GO:0008270">
    <property type="term" value="F:zinc ion binding"/>
    <property type="evidence" value="ECO:0007669"/>
    <property type="project" value="UniProtKB-KW"/>
</dbReference>
<dbReference type="PANTHER" id="PTHR25462:SF296">
    <property type="entry name" value="MEIOTIC P26, ISOFORM F"/>
    <property type="match status" value="1"/>
</dbReference>
<feature type="domain" description="RING-type" evidence="6">
    <location>
        <begin position="34"/>
        <end position="81"/>
    </location>
</feature>